<dbReference type="PANTHER" id="PTHR43353:SF3">
    <property type="entry name" value="ALDEHYDE DEHYDROGENASE-RELATED"/>
    <property type="match status" value="1"/>
</dbReference>
<dbReference type="RefSeq" id="WP_145348834.1">
    <property type="nucleotide sequence ID" value="NZ_CP036261.1"/>
</dbReference>
<dbReference type="Pfam" id="PF00171">
    <property type="entry name" value="Aldedh"/>
    <property type="match status" value="1"/>
</dbReference>
<dbReference type="GO" id="GO:0033721">
    <property type="term" value="F:aldehyde dehydrogenase (NADP+) activity"/>
    <property type="evidence" value="ECO:0007669"/>
    <property type="project" value="UniProtKB-EC"/>
</dbReference>
<dbReference type="CDD" id="cd07129">
    <property type="entry name" value="ALDH_KGSADH"/>
    <property type="match status" value="1"/>
</dbReference>
<dbReference type="OrthoDB" id="9770537at2"/>
<dbReference type="SUPFAM" id="SSF53720">
    <property type="entry name" value="ALDH-like"/>
    <property type="match status" value="1"/>
</dbReference>
<dbReference type="Gene3D" id="3.40.309.10">
    <property type="entry name" value="Aldehyde Dehydrogenase, Chain A, domain 2"/>
    <property type="match status" value="1"/>
</dbReference>
<dbReference type="PANTHER" id="PTHR43353">
    <property type="entry name" value="SUCCINATE-SEMIALDEHYDE DEHYDROGENASE, MITOCHONDRIAL"/>
    <property type="match status" value="1"/>
</dbReference>
<feature type="domain" description="Aldehyde dehydrogenase" evidence="2">
    <location>
        <begin position="27"/>
        <end position="432"/>
    </location>
</feature>
<sequence>MSTTAQSEPVLIAGQWRPASLDTANTNVFQATDPSNMELLSPVFPVSSWQDCDEALNAAAAAYAELRQLPRERIAAFLEAFADRIDAAKDRLVAAANRETGLPASPRLADVELPRTTNQLRLAAAACRSGDWAAATIDTKAGIRSCYQSLGPVCVFGPNNFPFAFGSLSGGDFAAAIAAGNPVIGKANSSHPETTKIFAEEAFAALQATDLPTATVQLIYRLNHADGERLVADPRVGATGYTGSRGAGLALKAAADRAGKPIYLELSSVNPVAILPGAMVERGDAIIKDFVGSALMGTGQFCTSPGIILMTKGENADKFVEAVSAAYQAATPGTLLSPAVTKSLGAGIQTLRDAGAELVCGGGDPVEGRCARSNTLLKTTGGKFLSDPETFQTEAFGNASMVVVADDIDQLTQVIDSLEGNLTGCIYSANDGSDDAVYPQVAFALEPKVGRILNDKMPTGVAVSPAMNHGGPYPSTGHPGFTAVGIPAALPRFAKLTCFDAVRPARLPELLQDKNPTGSTWRFIDGQWSQADV</sequence>
<dbReference type="EC" id="1.2.1.4" evidence="3"/>
<evidence type="ECO:0000259" key="2">
    <source>
        <dbReference type="Pfam" id="PF00171"/>
    </source>
</evidence>
<evidence type="ECO:0000313" key="3">
    <source>
        <dbReference type="EMBL" id="QDS91147.1"/>
    </source>
</evidence>
<dbReference type="EMBL" id="CP036261">
    <property type="protein sequence ID" value="QDS91147.1"/>
    <property type="molecule type" value="Genomic_DNA"/>
</dbReference>
<dbReference type="InterPro" id="IPR015590">
    <property type="entry name" value="Aldehyde_DH_dom"/>
</dbReference>
<keyword evidence="1 3" id="KW-0560">Oxidoreductase</keyword>
<evidence type="ECO:0000256" key="1">
    <source>
        <dbReference type="ARBA" id="ARBA00023002"/>
    </source>
</evidence>
<reference evidence="3 4" key="1">
    <citation type="submission" date="2019-02" db="EMBL/GenBank/DDBJ databases">
        <title>Deep-cultivation of Planctomycetes and their phenomic and genomic characterization uncovers novel biology.</title>
        <authorList>
            <person name="Wiegand S."/>
            <person name="Jogler M."/>
            <person name="Boedeker C."/>
            <person name="Pinto D."/>
            <person name="Vollmers J."/>
            <person name="Rivas-Marin E."/>
            <person name="Kohn T."/>
            <person name="Peeters S.H."/>
            <person name="Heuer A."/>
            <person name="Rast P."/>
            <person name="Oberbeckmann S."/>
            <person name="Bunk B."/>
            <person name="Jeske O."/>
            <person name="Meyerdierks A."/>
            <person name="Storesund J.E."/>
            <person name="Kallscheuer N."/>
            <person name="Luecker S."/>
            <person name="Lage O.M."/>
            <person name="Pohl T."/>
            <person name="Merkel B.J."/>
            <person name="Hornburger P."/>
            <person name="Mueller R.-W."/>
            <person name="Bruemmer F."/>
            <person name="Labrenz M."/>
            <person name="Spormann A.M."/>
            <person name="Op den Camp H."/>
            <person name="Overmann J."/>
            <person name="Amann R."/>
            <person name="Jetten M.S.M."/>
            <person name="Mascher T."/>
            <person name="Medema M.H."/>
            <person name="Devos D.P."/>
            <person name="Kaster A.-K."/>
            <person name="Ovreas L."/>
            <person name="Rohde M."/>
            <person name="Galperin M.Y."/>
            <person name="Jogler C."/>
        </authorList>
    </citation>
    <scope>NUCLEOTIDE SEQUENCE [LARGE SCALE GENOMIC DNA]</scope>
    <source>
        <strain evidence="3 4">EC9</strain>
    </source>
</reference>
<dbReference type="Gene3D" id="3.40.605.10">
    <property type="entry name" value="Aldehyde Dehydrogenase, Chain A, domain 1"/>
    <property type="match status" value="1"/>
</dbReference>
<dbReference type="Proteomes" id="UP000319557">
    <property type="component" value="Chromosome"/>
</dbReference>
<gene>
    <name evidence="3" type="primary">aldH</name>
    <name evidence="3" type="ORF">EC9_53670</name>
</gene>
<dbReference type="InterPro" id="IPR016163">
    <property type="entry name" value="Ald_DH_C"/>
</dbReference>
<organism evidence="3 4">
    <name type="scientific">Rosistilla ulvae</name>
    <dbReference type="NCBI Taxonomy" id="1930277"/>
    <lineage>
        <taxon>Bacteria</taxon>
        <taxon>Pseudomonadati</taxon>
        <taxon>Planctomycetota</taxon>
        <taxon>Planctomycetia</taxon>
        <taxon>Pirellulales</taxon>
        <taxon>Pirellulaceae</taxon>
        <taxon>Rosistilla</taxon>
    </lineage>
</organism>
<name>A0A517M8M9_9BACT</name>
<dbReference type="KEGG" id="ruv:EC9_53670"/>
<keyword evidence="4" id="KW-1185">Reference proteome</keyword>
<evidence type="ECO:0000313" key="4">
    <source>
        <dbReference type="Proteomes" id="UP000319557"/>
    </source>
</evidence>
<dbReference type="InterPro" id="IPR050740">
    <property type="entry name" value="Aldehyde_DH_Superfamily"/>
</dbReference>
<dbReference type="InterPro" id="IPR016161">
    <property type="entry name" value="Ald_DH/histidinol_DH"/>
</dbReference>
<proteinExistence type="predicted"/>
<dbReference type="InterPro" id="IPR044151">
    <property type="entry name" value="ALDH_KGSADH"/>
</dbReference>
<protein>
    <submittedName>
        <fullName evidence="3">NADP-dependent fatty aldehyde dehydrogenase</fullName>
        <ecNumber evidence="3">1.2.1.4</ecNumber>
    </submittedName>
</protein>
<dbReference type="AlphaFoldDB" id="A0A517M8M9"/>
<dbReference type="InterPro" id="IPR016162">
    <property type="entry name" value="Ald_DH_N"/>
</dbReference>
<accession>A0A517M8M9</accession>